<keyword evidence="12" id="KW-1185">Reference proteome</keyword>
<evidence type="ECO:0000256" key="4">
    <source>
        <dbReference type="ARBA" id="ARBA00022519"/>
    </source>
</evidence>
<feature type="transmembrane region" description="Helical" evidence="10">
    <location>
        <begin position="212"/>
        <end position="230"/>
    </location>
</feature>
<name>A0A1B1UQG5_9BRAD</name>
<evidence type="ECO:0000256" key="5">
    <source>
        <dbReference type="ARBA" id="ARBA00022692"/>
    </source>
</evidence>
<keyword evidence="8 10" id="KW-0472">Membrane</keyword>
<dbReference type="GO" id="GO:0015190">
    <property type="term" value="F:L-leucine transmembrane transporter activity"/>
    <property type="evidence" value="ECO:0007669"/>
    <property type="project" value="TreeGrafter"/>
</dbReference>
<evidence type="ECO:0000256" key="9">
    <source>
        <dbReference type="ARBA" id="ARBA00037998"/>
    </source>
</evidence>
<dbReference type="InterPro" id="IPR037294">
    <property type="entry name" value="ABC_BtuC-like"/>
</dbReference>
<dbReference type="Proteomes" id="UP000092839">
    <property type="component" value="Chromosome"/>
</dbReference>
<dbReference type="GO" id="GO:0015808">
    <property type="term" value="P:L-alanine transport"/>
    <property type="evidence" value="ECO:0007669"/>
    <property type="project" value="TreeGrafter"/>
</dbReference>
<dbReference type="SUPFAM" id="SSF81345">
    <property type="entry name" value="ABC transporter involved in vitamin B12 uptake, BtuC"/>
    <property type="match status" value="1"/>
</dbReference>
<dbReference type="GO" id="GO:0042941">
    <property type="term" value="P:D-alanine transmembrane transport"/>
    <property type="evidence" value="ECO:0007669"/>
    <property type="project" value="TreeGrafter"/>
</dbReference>
<dbReference type="PANTHER" id="PTHR11795:SF371">
    <property type="entry name" value="HIGH-AFFINITY BRANCHED-CHAIN AMINO ACID TRANSPORT SYSTEM PERMEASE PROTEIN LIVH"/>
    <property type="match status" value="1"/>
</dbReference>
<dbReference type="PANTHER" id="PTHR11795">
    <property type="entry name" value="BRANCHED-CHAIN AMINO ACID TRANSPORT SYSTEM PERMEASE PROTEIN LIVH"/>
    <property type="match status" value="1"/>
</dbReference>
<feature type="transmembrane region" description="Helical" evidence="10">
    <location>
        <begin position="237"/>
        <end position="258"/>
    </location>
</feature>
<keyword evidence="5 10" id="KW-0812">Transmembrane</keyword>
<keyword evidence="7 10" id="KW-1133">Transmembrane helix</keyword>
<feature type="transmembrane region" description="Helical" evidence="10">
    <location>
        <begin position="7"/>
        <end position="35"/>
    </location>
</feature>
<organism evidence="11 12">
    <name type="scientific">Bradyrhizobium icense</name>
    <dbReference type="NCBI Taxonomy" id="1274631"/>
    <lineage>
        <taxon>Bacteria</taxon>
        <taxon>Pseudomonadati</taxon>
        <taxon>Pseudomonadota</taxon>
        <taxon>Alphaproteobacteria</taxon>
        <taxon>Hyphomicrobiales</taxon>
        <taxon>Nitrobacteraceae</taxon>
        <taxon>Bradyrhizobium</taxon>
    </lineage>
</organism>
<feature type="transmembrane region" description="Helical" evidence="10">
    <location>
        <begin position="264"/>
        <end position="288"/>
    </location>
</feature>
<keyword evidence="4" id="KW-0997">Cell inner membrane</keyword>
<feature type="transmembrane region" description="Helical" evidence="10">
    <location>
        <begin position="187"/>
        <end position="206"/>
    </location>
</feature>
<keyword evidence="2" id="KW-0813">Transport</keyword>
<dbReference type="EMBL" id="CP016428">
    <property type="protein sequence ID" value="ANW04918.1"/>
    <property type="molecule type" value="Genomic_DNA"/>
</dbReference>
<keyword evidence="6" id="KW-0029">Amino-acid transport</keyword>
<dbReference type="GO" id="GO:0015188">
    <property type="term" value="F:L-isoleucine transmembrane transporter activity"/>
    <property type="evidence" value="ECO:0007669"/>
    <property type="project" value="TreeGrafter"/>
</dbReference>
<evidence type="ECO:0000313" key="11">
    <source>
        <dbReference type="EMBL" id="ANW04918.1"/>
    </source>
</evidence>
<evidence type="ECO:0000256" key="6">
    <source>
        <dbReference type="ARBA" id="ARBA00022970"/>
    </source>
</evidence>
<evidence type="ECO:0000256" key="8">
    <source>
        <dbReference type="ARBA" id="ARBA00023136"/>
    </source>
</evidence>
<dbReference type="InterPro" id="IPR001851">
    <property type="entry name" value="ABC_transp_permease"/>
</dbReference>
<proteinExistence type="inferred from homology"/>
<accession>A0A1B1UQG5</accession>
<keyword evidence="3" id="KW-1003">Cell membrane</keyword>
<dbReference type="RefSeq" id="WP_065732054.1">
    <property type="nucleotide sequence ID" value="NZ_CP016428.1"/>
</dbReference>
<dbReference type="KEGG" id="bic:LMTR13_37085"/>
<dbReference type="Pfam" id="PF02653">
    <property type="entry name" value="BPD_transp_2"/>
    <property type="match status" value="1"/>
</dbReference>
<evidence type="ECO:0000256" key="1">
    <source>
        <dbReference type="ARBA" id="ARBA00004651"/>
    </source>
</evidence>
<feature type="transmembrane region" description="Helical" evidence="10">
    <location>
        <begin position="140"/>
        <end position="158"/>
    </location>
</feature>
<evidence type="ECO:0000313" key="12">
    <source>
        <dbReference type="Proteomes" id="UP000092839"/>
    </source>
</evidence>
<dbReference type="GO" id="GO:1903806">
    <property type="term" value="P:L-isoleucine import across plasma membrane"/>
    <property type="evidence" value="ECO:0007669"/>
    <property type="project" value="TreeGrafter"/>
</dbReference>
<evidence type="ECO:0000256" key="3">
    <source>
        <dbReference type="ARBA" id="ARBA00022475"/>
    </source>
</evidence>
<gene>
    <name evidence="11" type="ORF">LMTR13_37085</name>
</gene>
<dbReference type="AlphaFoldDB" id="A0A1B1UQG5"/>
<dbReference type="Gene3D" id="1.10.3470.10">
    <property type="entry name" value="ABC transporter involved in vitamin B12 uptake, BtuC"/>
    <property type="match status" value="1"/>
</dbReference>
<comment type="subcellular location">
    <subcellularLocation>
        <location evidence="1">Cell membrane</location>
        <topology evidence="1">Multi-pass membrane protein</topology>
    </subcellularLocation>
</comment>
<protein>
    <submittedName>
        <fullName evidence="11">Amino acid ABC transporter permease</fullName>
    </submittedName>
</protein>
<dbReference type="OrthoDB" id="9807115at2"/>
<feature type="transmembrane region" description="Helical" evidence="10">
    <location>
        <begin position="91"/>
        <end position="114"/>
    </location>
</feature>
<evidence type="ECO:0000256" key="2">
    <source>
        <dbReference type="ARBA" id="ARBA00022448"/>
    </source>
</evidence>
<dbReference type="STRING" id="1274631.LMTR13_37085"/>
<dbReference type="GO" id="GO:0005886">
    <property type="term" value="C:plasma membrane"/>
    <property type="evidence" value="ECO:0007669"/>
    <property type="project" value="UniProtKB-SubCell"/>
</dbReference>
<dbReference type="GO" id="GO:0015192">
    <property type="term" value="F:L-phenylalanine transmembrane transporter activity"/>
    <property type="evidence" value="ECO:0007669"/>
    <property type="project" value="TreeGrafter"/>
</dbReference>
<sequence length="291" mass="31103">MTELIQLLIYGVVLGGIITLGAIGVSFVFSILRFAHFAHGDLMTVGAYLALAFVVGFGVPVWYALPFAILGGVLIAVLIDTVLYRRLRRTAPVILLISSVGVALVLRSLVQLIWGPATAVYQTGITPPIRFGDLRIRPDHLYIVAGTVLLVMLLHLFLQRTKTGKSMRAMADDPDLARISGIDIDRVIIWTWVISATLAVSAGIFLGMDTRLQPTMGWHLLLAIFAAAIVGGIGRPYGAIAGGMLVGIASELSTMVLSPSYKPAVAFALMVVALIIRPTGIAGGTLFAERR</sequence>
<reference evidence="11 12" key="1">
    <citation type="submission" date="2016-07" db="EMBL/GenBank/DDBJ databases">
        <title>Complete genome sequence of Bradyrhizobium icense LMTR 13T, a potential inoculant strain isolated from lima bean (Phaseolus lunatus) in Peru.</title>
        <authorList>
            <person name="Ormeno-Orrillo E."/>
            <person name="Duran D."/>
            <person name="Rogel M.A."/>
            <person name="Rey L."/>
            <person name="Imperial J."/>
            <person name="Ruiz-Argueso T."/>
            <person name="Martinez-Romero E."/>
        </authorList>
    </citation>
    <scope>NUCLEOTIDE SEQUENCE [LARGE SCALE GENOMIC DNA]</scope>
    <source>
        <strain evidence="11 12">LMTR 13</strain>
    </source>
</reference>
<dbReference type="GO" id="GO:0005304">
    <property type="term" value="F:L-valine transmembrane transporter activity"/>
    <property type="evidence" value="ECO:0007669"/>
    <property type="project" value="TreeGrafter"/>
</dbReference>
<comment type="similarity">
    <text evidence="9">Belongs to the binding-protein-dependent transport system permease family. LivHM subfamily.</text>
</comment>
<dbReference type="CDD" id="cd06582">
    <property type="entry name" value="TM_PBP1_LivH_like"/>
    <property type="match status" value="1"/>
</dbReference>
<dbReference type="InterPro" id="IPR052157">
    <property type="entry name" value="BCAA_transport_permease"/>
</dbReference>
<evidence type="ECO:0000256" key="10">
    <source>
        <dbReference type="SAM" id="Phobius"/>
    </source>
</evidence>
<feature type="transmembrane region" description="Helical" evidence="10">
    <location>
        <begin position="47"/>
        <end position="79"/>
    </location>
</feature>
<evidence type="ECO:0000256" key="7">
    <source>
        <dbReference type="ARBA" id="ARBA00022989"/>
    </source>
</evidence>